<evidence type="ECO:0000313" key="2">
    <source>
        <dbReference type="EMBL" id="RBL92409.1"/>
    </source>
</evidence>
<keyword evidence="1" id="KW-0812">Transmembrane</keyword>
<feature type="transmembrane region" description="Helical" evidence="1">
    <location>
        <begin position="50"/>
        <end position="74"/>
    </location>
</feature>
<dbReference type="AlphaFoldDB" id="A0A365Y1C3"/>
<dbReference type="RefSeq" id="WP_113615013.1">
    <property type="nucleotide sequence ID" value="NZ_QFFJ01000001.1"/>
</dbReference>
<dbReference type="Proteomes" id="UP000253410">
    <property type="component" value="Unassembled WGS sequence"/>
</dbReference>
<keyword evidence="1" id="KW-1133">Transmembrane helix</keyword>
<name>A0A365Y1C3_9BACT</name>
<sequence length="161" mass="17471">MLLFLLVITALTAALMAGLFYAYSCSVNPGLGRLSDICYMSAMQSINRAILNPVFFIGFMGPVFLLPLSTWLVFREGATVSGWYLLAATIIYLVGVFGVTAGGNVPLNNALDKVSLQADAAEIAAQRARFEKPWNRLNMVRTIGAIITVTLVIIACLKMNF</sequence>
<feature type="transmembrane region" description="Helical" evidence="1">
    <location>
        <begin position="139"/>
        <end position="157"/>
    </location>
</feature>
<proteinExistence type="predicted"/>
<dbReference type="Pfam" id="PF08592">
    <property type="entry name" value="Anthrone_oxy"/>
    <property type="match status" value="1"/>
</dbReference>
<organism evidence="2 3">
    <name type="scientific">Chitinophaga flava</name>
    <dbReference type="NCBI Taxonomy" id="2259036"/>
    <lineage>
        <taxon>Bacteria</taxon>
        <taxon>Pseudomonadati</taxon>
        <taxon>Bacteroidota</taxon>
        <taxon>Chitinophagia</taxon>
        <taxon>Chitinophagales</taxon>
        <taxon>Chitinophagaceae</taxon>
        <taxon>Chitinophaga</taxon>
    </lineage>
</organism>
<keyword evidence="1" id="KW-0472">Membrane</keyword>
<dbReference type="OrthoDB" id="772592at2"/>
<keyword evidence="3" id="KW-1185">Reference proteome</keyword>
<feature type="transmembrane region" description="Helical" evidence="1">
    <location>
        <begin position="83"/>
        <end position="103"/>
    </location>
</feature>
<gene>
    <name evidence="2" type="ORF">DF182_07450</name>
</gene>
<reference evidence="2 3" key="1">
    <citation type="submission" date="2018-05" db="EMBL/GenBank/DDBJ databases">
        <title>Chitinophaga sp. K3CV102501T nov., isolated from isolated from a monsoon evergreen broad-leaved forest soil.</title>
        <authorList>
            <person name="Lv Y."/>
        </authorList>
    </citation>
    <scope>NUCLEOTIDE SEQUENCE [LARGE SCALE GENOMIC DNA]</scope>
    <source>
        <strain evidence="2 3">GDMCC 1.1325</strain>
    </source>
</reference>
<dbReference type="InterPro" id="IPR013901">
    <property type="entry name" value="Anthrone_oxy"/>
</dbReference>
<protein>
    <submittedName>
        <fullName evidence="2">DUF1772 domain-containing protein</fullName>
    </submittedName>
</protein>
<evidence type="ECO:0000313" key="3">
    <source>
        <dbReference type="Proteomes" id="UP000253410"/>
    </source>
</evidence>
<comment type="caution">
    <text evidence="2">The sequence shown here is derived from an EMBL/GenBank/DDBJ whole genome shotgun (WGS) entry which is preliminary data.</text>
</comment>
<accession>A0A365Y1C3</accession>
<evidence type="ECO:0000256" key="1">
    <source>
        <dbReference type="SAM" id="Phobius"/>
    </source>
</evidence>
<dbReference type="EMBL" id="QFFJ01000001">
    <property type="protein sequence ID" value="RBL92409.1"/>
    <property type="molecule type" value="Genomic_DNA"/>
</dbReference>